<reference evidence="6 7" key="1">
    <citation type="submission" date="2018-07" db="EMBL/GenBank/DDBJ databases">
        <title>Mechanisms of high-level aminoglycoside resistance among Gram-negative pathogens in Brazil.</title>
        <authorList>
            <person name="Ballaben A.S."/>
            <person name="Darini A.L.C."/>
            <person name="Doi Y."/>
        </authorList>
    </citation>
    <scope>NUCLEOTIDE SEQUENCE [LARGE SCALE GENOMIC DNA]</scope>
    <source>
        <strain evidence="6 7">B2-305</strain>
    </source>
</reference>
<evidence type="ECO:0000313" key="7">
    <source>
        <dbReference type="Proteomes" id="UP000253594"/>
    </source>
</evidence>
<keyword evidence="2 6" id="KW-0489">Methyltransferase</keyword>
<keyword evidence="3 6" id="KW-0808">Transferase</keyword>
<dbReference type="SUPFAM" id="SSF89796">
    <property type="entry name" value="CoA-transferase family III (CaiB/BaiF)"/>
    <property type="match status" value="1"/>
</dbReference>
<dbReference type="GO" id="GO:0006364">
    <property type="term" value="P:rRNA processing"/>
    <property type="evidence" value="ECO:0007669"/>
    <property type="project" value="UniProtKB-KW"/>
</dbReference>
<dbReference type="GO" id="GO:0032259">
    <property type="term" value="P:methylation"/>
    <property type="evidence" value="ECO:0007669"/>
    <property type="project" value="UniProtKB-KW"/>
</dbReference>
<evidence type="ECO:0000256" key="2">
    <source>
        <dbReference type="ARBA" id="ARBA00022603"/>
    </source>
</evidence>
<dbReference type="InterPro" id="IPR019614">
    <property type="entry name" value="SAM-dep_methyl-trfase"/>
</dbReference>
<dbReference type="Proteomes" id="UP000253594">
    <property type="component" value="Unassembled WGS sequence"/>
</dbReference>
<keyword evidence="4" id="KW-0949">S-adenosyl-L-methionine</keyword>
<evidence type="ECO:0000313" key="6">
    <source>
        <dbReference type="EMBL" id="RCI74279.1"/>
    </source>
</evidence>
<evidence type="ECO:0000256" key="1">
    <source>
        <dbReference type="ARBA" id="ARBA00022552"/>
    </source>
</evidence>
<organism evidence="6 7">
    <name type="scientific">Pseudomonas aeruginosa</name>
    <dbReference type="NCBI Taxonomy" id="287"/>
    <lineage>
        <taxon>Bacteria</taxon>
        <taxon>Pseudomonadati</taxon>
        <taxon>Pseudomonadota</taxon>
        <taxon>Gammaproteobacteria</taxon>
        <taxon>Pseudomonadales</taxon>
        <taxon>Pseudomonadaceae</taxon>
        <taxon>Pseudomonas</taxon>
    </lineage>
</organism>
<dbReference type="SUPFAM" id="SSF53335">
    <property type="entry name" value="S-adenosyl-L-methionine-dependent methyltransferases"/>
    <property type="match status" value="1"/>
</dbReference>
<dbReference type="EMBL" id="QORE01000406">
    <property type="protein sequence ID" value="RCI74279.1"/>
    <property type="molecule type" value="Genomic_DNA"/>
</dbReference>
<proteinExistence type="predicted"/>
<dbReference type="Pfam" id="PF10672">
    <property type="entry name" value="Methyltrans_SAM"/>
    <property type="match status" value="1"/>
</dbReference>
<comment type="caution">
    <text evidence="6">The sequence shown here is derived from an EMBL/GenBank/DDBJ whole genome shotgun (WGS) entry which is preliminary data.</text>
</comment>
<feature type="domain" description="S-adenosylmethionine-dependent methyltransferase" evidence="5">
    <location>
        <begin position="215"/>
        <end position="379"/>
    </location>
</feature>
<dbReference type="GO" id="GO:0008168">
    <property type="term" value="F:methyltransferase activity"/>
    <property type="evidence" value="ECO:0007669"/>
    <property type="project" value="UniProtKB-KW"/>
</dbReference>
<dbReference type="InterPro" id="IPR003673">
    <property type="entry name" value="CoA-Trfase_fam_III"/>
</dbReference>
<dbReference type="InterPro" id="IPR023606">
    <property type="entry name" value="CoA-Trfase_III_dom_1_sf"/>
</dbReference>
<dbReference type="Gene3D" id="3.40.50.150">
    <property type="entry name" value="Vaccinia Virus protein VP39"/>
    <property type="match status" value="1"/>
</dbReference>
<dbReference type="Pfam" id="PF02515">
    <property type="entry name" value="CoA_transf_3"/>
    <property type="match status" value="1"/>
</dbReference>
<protein>
    <submittedName>
        <fullName evidence="6">Methyltransferase domain-containing protein</fullName>
    </submittedName>
</protein>
<evidence type="ECO:0000259" key="5">
    <source>
        <dbReference type="Pfam" id="PF10672"/>
    </source>
</evidence>
<keyword evidence="1" id="KW-0698">rRNA processing</keyword>
<evidence type="ECO:0000256" key="3">
    <source>
        <dbReference type="ARBA" id="ARBA00022679"/>
    </source>
</evidence>
<evidence type="ECO:0000256" key="4">
    <source>
        <dbReference type="ARBA" id="ARBA00022691"/>
    </source>
</evidence>
<dbReference type="Gene3D" id="3.40.50.10540">
    <property type="entry name" value="Crotonobetainyl-coa:carnitine coa-transferase, domain 1"/>
    <property type="match status" value="1"/>
</dbReference>
<dbReference type="PANTHER" id="PTHR42873:SF1">
    <property type="entry name" value="S-ADENOSYLMETHIONINE-DEPENDENT METHYLTRANSFERASE DOMAIN-CONTAINING PROTEIN"/>
    <property type="match status" value="1"/>
</dbReference>
<dbReference type="PANTHER" id="PTHR42873">
    <property type="entry name" value="RIBOSOMAL RNA LARGE SUBUNIT METHYLTRANSFERASE"/>
    <property type="match status" value="1"/>
</dbReference>
<sequence length="435" mass="47665">MKGPLSSLKVLDFSTLLPGPFASLLLADMGADVLRVESPGRMDLVRVLPPHVDGTSASHAYLNRNKRSIGLDLKRQGAREVVLELVREYDIVLEQFRPGVMDKLGVGYEALKAANPRLIYVAITGYGQTGPYRERAGHDINYLALAGVASYTGRRERGPLPLVVQLASAAMELRKDEVLAALLQVLKPAAVLWKNDSSARDAEGLERYVANAYGEVPEWVALEENGVKFEAPVLAGQKTGWFYDHRMNRARLAPYVRGKRVLDLFSYIGGWGIQAAAFGASEVMCVDASAFALDGVERNAALNGVAEKVACVEGDVFEALRELKAADERFDVVIADPPAFIKRKKDLKNGEAAYRRLNEQAMRLLSKDGILVSASCSMHLPEDDLQNILIGSARHLDRNIQLLERGGQGPDHPVHLAIAETRYIKSLTCRLLPNG</sequence>
<dbReference type="AlphaFoldDB" id="A0A367MA74"/>
<gene>
    <name evidence="6" type="ORF">DT376_13855</name>
</gene>
<name>A0A367MA74_PSEAI</name>
<accession>A0A367MA74</accession>
<dbReference type="InterPro" id="IPR029063">
    <property type="entry name" value="SAM-dependent_MTases_sf"/>
</dbReference>
<dbReference type="CDD" id="cd02440">
    <property type="entry name" value="AdoMet_MTases"/>
    <property type="match status" value="1"/>
</dbReference>